<dbReference type="Proteomes" id="UP000280008">
    <property type="component" value="Unassembled WGS sequence"/>
</dbReference>
<proteinExistence type="predicted"/>
<accession>A0A495IK87</accession>
<dbReference type="AlphaFoldDB" id="A0A495IK87"/>
<dbReference type="RefSeq" id="WP_121371210.1">
    <property type="nucleotide sequence ID" value="NZ_RBKS01000001.1"/>
</dbReference>
<reference evidence="1 2" key="1">
    <citation type="submission" date="2018-10" db="EMBL/GenBank/DDBJ databases">
        <title>Sequencing the genomes of 1000 actinobacteria strains.</title>
        <authorList>
            <person name="Klenk H.-P."/>
        </authorList>
    </citation>
    <scope>NUCLEOTIDE SEQUENCE [LARGE SCALE GENOMIC DNA]</scope>
    <source>
        <strain evidence="1 2">DSM 17894</strain>
    </source>
</reference>
<keyword evidence="2" id="KW-1185">Reference proteome</keyword>
<name>A0A495IK87_9MICO</name>
<comment type="caution">
    <text evidence="1">The sequence shown here is derived from an EMBL/GenBank/DDBJ whole genome shotgun (WGS) entry which is preliminary data.</text>
</comment>
<organism evidence="1 2">
    <name type="scientific">Frondihabitans australicus</name>
    <dbReference type="NCBI Taxonomy" id="386892"/>
    <lineage>
        <taxon>Bacteria</taxon>
        <taxon>Bacillati</taxon>
        <taxon>Actinomycetota</taxon>
        <taxon>Actinomycetes</taxon>
        <taxon>Micrococcales</taxon>
        <taxon>Microbacteriaceae</taxon>
        <taxon>Frondihabitans</taxon>
    </lineage>
</organism>
<protein>
    <submittedName>
        <fullName evidence="1">Uncharacterized protein</fullName>
    </submittedName>
</protein>
<evidence type="ECO:0000313" key="1">
    <source>
        <dbReference type="EMBL" id="RKR76209.1"/>
    </source>
</evidence>
<sequence>MTTTTLLDSPLSGSWVFDSARAPQGHNARRRAVVGDEFTVAVATLELQQLCSDLVRDGAALAPIDACGHNAACRLLAAIEALCAQTATESPVALETVRDFFCDDNLRARRILLDEGRLRRAVDALDAAAADANPAAYESLLRRALRLLSAPLLPA</sequence>
<dbReference type="EMBL" id="RBKS01000001">
    <property type="protein sequence ID" value="RKR76209.1"/>
    <property type="molecule type" value="Genomic_DNA"/>
</dbReference>
<gene>
    <name evidence="1" type="ORF">C8E83_3374</name>
</gene>
<evidence type="ECO:0000313" key="2">
    <source>
        <dbReference type="Proteomes" id="UP000280008"/>
    </source>
</evidence>